<dbReference type="PROSITE" id="PS51186">
    <property type="entry name" value="GNAT"/>
    <property type="match status" value="1"/>
</dbReference>
<dbReference type="Gene3D" id="3.40.630.30">
    <property type="match status" value="1"/>
</dbReference>
<keyword evidence="3" id="KW-1185">Reference proteome</keyword>
<dbReference type="AlphaFoldDB" id="A0A552X7E2"/>
<gene>
    <name evidence="2" type="ORF">FM042_01465</name>
</gene>
<proteinExistence type="predicted"/>
<sequence length="216" mass="24471">MDDTDIDNPTGTDTQGVLQYLGSEHLAPAASLLLTAYTDDPLFQAIFQAQKEGYEQRLRAAIREELAAFFEAGQPMYGLFDGDTLEGVVCLTRASKGNPLQRFWHWRLRMLLTAGLVSTRHMLEKERVIAEAMPVSDYHMLSFIAVHPRYQQRGLGELLVRAAENVLEDDIESAGIAVYATRSQYARFFEQRGYTLLRDVKVGDLRGQLLFHTRND</sequence>
<dbReference type="InterPro" id="IPR000182">
    <property type="entry name" value="GNAT_dom"/>
</dbReference>
<dbReference type="EMBL" id="VJWL01000001">
    <property type="protein sequence ID" value="TRW50503.1"/>
    <property type="molecule type" value="Genomic_DNA"/>
</dbReference>
<dbReference type="InterPro" id="IPR016181">
    <property type="entry name" value="Acyl_CoA_acyltransferase"/>
</dbReference>
<comment type="caution">
    <text evidence="2">The sequence shown here is derived from an EMBL/GenBank/DDBJ whole genome shotgun (WGS) entry which is preliminary data.</text>
</comment>
<organism evidence="2 3">
    <name type="scientific">Aliidiomarina halalkaliphila</name>
    <dbReference type="NCBI Taxonomy" id="2593535"/>
    <lineage>
        <taxon>Bacteria</taxon>
        <taxon>Pseudomonadati</taxon>
        <taxon>Pseudomonadota</taxon>
        <taxon>Gammaproteobacteria</taxon>
        <taxon>Alteromonadales</taxon>
        <taxon>Idiomarinaceae</taxon>
        <taxon>Aliidiomarina</taxon>
    </lineage>
</organism>
<protein>
    <submittedName>
        <fullName evidence="2">GNAT family N-acetyltransferase</fullName>
    </submittedName>
</protein>
<feature type="domain" description="N-acetyltransferase" evidence="1">
    <location>
        <begin position="56"/>
        <end position="215"/>
    </location>
</feature>
<dbReference type="GO" id="GO:0016747">
    <property type="term" value="F:acyltransferase activity, transferring groups other than amino-acyl groups"/>
    <property type="evidence" value="ECO:0007669"/>
    <property type="project" value="InterPro"/>
</dbReference>
<dbReference type="Pfam" id="PF13508">
    <property type="entry name" value="Acetyltransf_7"/>
    <property type="match status" value="1"/>
</dbReference>
<evidence type="ECO:0000313" key="3">
    <source>
        <dbReference type="Proteomes" id="UP000320359"/>
    </source>
</evidence>
<accession>A0A552X7E2</accession>
<keyword evidence="2" id="KW-0808">Transferase</keyword>
<name>A0A552X7E2_9GAMM</name>
<dbReference type="CDD" id="cd04301">
    <property type="entry name" value="NAT_SF"/>
    <property type="match status" value="1"/>
</dbReference>
<evidence type="ECO:0000313" key="2">
    <source>
        <dbReference type="EMBL" id="TRW50503.1"/>
    </source>
</evidence>
<reference evidence="2 3" key="1">
    <citation type="submission" date="2019-07" db="EMBL/GenBank/DDBJ databases">
        <authorList>
            <person name="Yang M."/>
            <person name="Zhao D."/>
            <person name="Xiang H."/>
        </authorList>
    </citation>
    <scope>NUCLEOTIDE SEQUENCE [LARGE SCALE GENOMIC DNA]</scope>
    <source>
        <strain evidence="2 3">IM1326</strain>
    </source>
</reference>
<dbReference type="OrthoDB" id="6195612at2"/>
<dbReference type="Proteomes" id="UP000320359">
    <property type="component" value="Unassembled WGS sequence"/>
</dbReference>
<evidence type="ECO:0000259" key="1">
    <source>
        <dbReference type="PROSITE" id="PS51186"/>
    </source>
</evidence>
<dbReference type="SUPFAM" id="SSF55729">
    <property type="entry name" value="Acyl-CoA N-acyltransferases (Nat)"/>
    <property type="match status" value="1"/>
</dbReference>